<dbReference type="AlphaFoldDB" id="A0A2S9JU06"/>
<dbReference type="Proteomes" id="UP000238642">
    <property type="component" value="Unassembled WGS sequence"/>
</dbReference>
<accession>A0A2S9JU06</accession>
<proteinExistence type="predicted"/>
<keyword evidence="1" id="KW-1133">Transmembrane helix</keyword>
<feature type="transmembrane region" description="Helical" evidence="1">
    <location>
        <begin position="12"/>
        <end position="30"/>
    </location>
</feature>
<keyword evidence="3" id="KW-1185">Reference proteome</keyword>
<dbReference type="RefSeq" id="WP_105723856.1">
    <property type="nucleotide sequence ID" value="NZ_PVBS01000001.1"/>
</dbReference>
<gene>
    <name evidence="2" type="ORF">C5749_05810</name>
</gene>
<reference evidence="2 3" key="1">
    <citation type="submission" date="2018-02" db="EMBL/GenBank/DDBJ databases">
        <title>The draft genome of Sphingobacterium gobiense H7.</title>
        <authorList>
            <person name="Li L."/>
            <person name="Liu L."/>
            <person name="Zhang X."/>
            <person name="Wang T."/>
            <person name="Liang L."/>
        </authorList>
    </citation>
    <scope>NUCLEOTIDE SEQUENCE [LARGE SCALE GENOMIC DNA]</scope>
    <source>
        <strain evidence="2 3">ACCC 05757</strain>
    </source>
</reference>
<organism evidence="2 3">
    <name type="scientific">Sphingobacterium gobiense</name>
    <dbReference type="NCBI Taxonomy" id="1382456"/>
    <lineage>
        <taxon>Bacteria</taxon>
        <taxon>Pseudomonadati</taxon>
        <taxon>Bacteroidota</taxon>
        <taxon>Sphingobacteriia</taxon>
        <taxon>Sphingobacteriales</taxon>
        <taxon>Sphingobacteriaceae</taxon>
        <taxon>Sphingobacterium</taxon>
    </lineage>
</organism>
<keyword evidence="1" id="KW-0472">Membrane</keyword>
<evidence type="ECO:0000313" key="3">
    <source>
        <dbReference type="Proteomes" id="UP000238642"/>
    </source>
</evidence>
<comment type="caution">
    <text evidence="2">The sequence shown here is derived from an EMBL/GenBank/DDBJ whole genome shotgun (WGS) entry which is preliminary data.</text>
</comment>
<evidence type="ECO:0000256" key="1">
    <source>
        <dbReference type="SAM" id="Phobius"/>
    </source>
</evidence>
<evidence type="ECO:0000313" key="2">
    <source>
        <dbReference type="EMBL" id="PRD56743.1"/>
    </source>
</evidence>
<keyword evidence="1" id="KW-0812">Transmembrane</keyword>
<sequence length="260" mass="30635">MNKFYRCNNFVLILLGIAISAFGIMIPILYTNNEVDGTNVSNSIQFLTLLVGIATIAYVIKTFELQRKQIEDNNRNTEFNRVLDITYRQLDITKDRLKELDELSVSLIEVIRTRDDLFENQPGFRKYLYNLTAQTYFYKRLLNKSYLSYNDKQFVFLVFYDNIPPSILQLTFHIQILIKTATKGGKSMEGLYRTFLAERQFAEILQGKEVGKLKKAIWKNKTNIPTVEDLIEFPRTFKEFKELINLFTLYDVLEKRRNIN</sequence>
<protein>
    <recommendedName>
        <fullName evidence="4">Phage abortive infection protein</fullName>
    </recommendedName>
</protein>
<feature type="transmembrane region" description="Helical" evidence="1">
    <location>
        <begin position="42"/>
        <end position="60"/>
    </location>
</feature>
<name>A0A2S9JU06_9SPHI</name>
<dbReference type="EMBL" id="PVBS01000001">
    <property type="protein sequence ID" value="PRD56743.1"/>
    <property type="molecule type" value="Genomic_DNA"/>
</dbReference>
<evidence type="ECO:0008006" key="4">
    <source>
        <dbReference type="Google" id="ProtNLM"/>
    </source>
</evidence>